<dbReference type="InterPro" id="IPR036390">
    <property type="entry name" value="WH_DNA-bd_sf"/>
</dbReference>
<dbReference type="SUPFAM" id="SSF46785">
    <property type="entry name" value="Winged helix' DNA-binding domain"/>
    <property type="match status" value="1"/>
</dbReference>
<dbReference type="InterPro" id="IPR012318">
    <property type="entry name" value="HTH_CRP"/>
</dbReference>
<comment type="caution">
    <text evidence="7">The sequence shown here is derived from an EMBL/GenBank/DDBJ whole genome shotgun (WGS) entry which is preliminary data.</text>
</comment>
<dbReference type="GO" id="GO:0003700">
    <property type="term" value="F:DNA-binding transcription factor activity"/>
    <property type="evidence" value="ECO:0007669"/>
    <property type="project" value="InterPro"/>
</dbReference>
<evidence type="ECO:0000256" key="1">
    <source>
        <dbReference type="ARBA" id="ARBA00023015"/>
    </source>
</evidence>
<keyword evidence="1" id="KW-0805">Transcription regulation</keyword>
<keyword evidence="2" id="KW-0238">DNA-binding</keyword>
<dbReference type="GO" id="GO:0003677">
    <property type="term" value="F:DNA binding"/>
    <property type="evidence" value="ECO:0007669"/>
    <property type="project" value="UniProtKB-KW"/>
</dbReference>
<dbReference type="InterPro" id="IPR050397">
    <property type="entry name" value="Env_Response_Regulators"/>
</dbReference>
<evidence type="ECO:0000313" key="7">
    <source>
        <dbReference type="EMBL" id="GGF26159.1"/>
    </source>
</evidence>
<feature type="domain" description="Cyclic nucleotide-binding" evidence="5">
    <location>
        <begin position="16"/>
        <end position="120"/>
    </location>
</feature>
<proteinExistence type="predicted"/>
<dbReference type="SUPFAM" id="SSF51206">
    <property type="entry name" value="cAMP-binding domain-like"/>
    <property type="match status" value="1"/>
</dbReference>
<dbReference type="CDD" id="cd00092">
    <property type="entry name" value="HTH_CRP"/>
    <property type="match status" value="1"/>
</dbReference>
<keyword evidence="8" id="KW-1185">Reference proteome</keyword>
<reference evidence="7" key="2">
    <citation type="submission" date="2020-09" db="EMBL/GenBank/DDBJ databases">
        <authorList>
            <person name="Sun Q."/>
            <person name="Zhou Y."/>
        </authorList>
    </citation>
    <scope>NUCLEOTIDE SEQUENCE</scope>
    <source>
        <strain evidence="7">CGMCC 1.12153</strain>
    </source>
</reference>
<reference evidence="7" key="1">
    <citation type="journal article" date="2014" name="Int. J. Syst. Evol. Microbiol.">
        <title>Complete genome sequence of Corynebacterium casei LMG S-19264T (=DSM 44701T), isolated from a smear-ripened cheese.</title>
        <authorList>
            <consortium name="US DOE Joint Genome Institute (JGI-PGF)"/>
            <person name="Walter F."/>
            <person name="Albersmeier A."/>
            <person name="Kalinowski J."/>
            <person name="Ruckert C."/>
        </authorList>
    </citation>
    <scope>NUCLEOTIDE SEQUENCE</scope>
    <source>
        <strain evidence="7">CGMCC 1.12153</strain>
    </source>
</reference>
<feature type="domain" description="HTH crp-type" evidence="6">
    <location>
        <begin position="145"/>
        <end position="219"/>
    </location>
</feature>
<dbReference type="GO" id="GO:0005829">
    <property type="term" value="C:cytosol"/>
    <property type="evidence" value="ECO:0007669"/>
    <property type="project" value="TreeGrafter"/>
</dbReference>
<dbReference type="Pfam" id="PF13545">
    <property type="entry name" value="HTH_Crp_2"/>
    <property type="match status" value="1"/>
</dbReference>
<dbReference type="PROSITE" id="PS50042">
    <property type="entry name" value="CNMP_BINDING_3"/>
    <property type="match status" value="1"/>
</dbReference>
<dbReference type="AlphaFoldDB" id="A0A917B6L7"/>
<dbReference type="RefSeq" id="WP_188377979.1">
    <property type="nucleotide sequence ID" value="NZ_BMEL01000003.1"/>
</dbReference>
<dbReference type="CDD" id="cd00038">
    <property type="entry name" value="CAP_ED"/>
    <property type="match status" value="1"/>
</dbReference>
<dbReference type="SMART" id="SM00100">
    <property type="entry name" value="cNMP"/>
    <property type="match status" value="1"/>
</dbReference>
<dbReference type="SMART" id="SM00419">
    <property type="entry name" value="HTH_CRP"/>
    <property type="match status" value="1"/>
</dbReference>
<dbReference type="Pfam" id="PF00027">
    <property type="entry name" value="cNMP_binding"/>
    <property type="match status" value="1"/>
</dbReference>
<sequence>MTIGSQRKRDIEMMSDDMSTLLKSISTIKKVRKGEFLFQEGQEAFDLYLVNSGLIQISKLTVDGRELNMRISKKDDLIGELTLFADDAKYMLSAIALEDSEVLVVNKDYLEKELLKNANLTFELMKWITNQLRINQSKIRDLIMNGKKGAFYSTLIRISNSYGQQTKDGILINIHLTNHELAKFCASTRESINRMLGDLKKKSIIEMDSEGKILIKDIDYLREEIGCDLCPIEICTID</sequence>
<name>A0A917B6L7_HALAA</name>
<dbReference type="InterPro" id="IPR036388">
    <property type="entry name" value="WH-like_DNA-bd_sf"/>
</dbReference>
<evidence type="ECO:0000259" key="6">
    <source>
        <dbReference type="PROSITE" id="PS51063"/>
    </source>
</evidence>
<evidence type="ECO:0000256" key="2">
    <source>
        <dbReference type="ARBA" id="ARBA00023125"/>
    </source>
</evidence>
<evidence type="ECO:0000259" key="5">
    <source>
        <dbReference type="PROSITE" id="PS50042"/>
    </source>
</evidence>
<evidence type="ECO:0000313" key="8">
    <source>
        <dbReference type="Proteomes" id="UP000660110"/>
    </source>
</evidence>
<dbReference type="PROSITE" id="PS00042">
    <property type="entry name" value="HTH_CRP_1"/>
    <property type="match status" value="1"/>
</dbReference>
<protein>
    <submittedName>
        <fullName evidence="7">Anaerobic regulatory protein</fullName>
    </submittedName>
</protein>
<accession>A0A917B6L7</accession>
<evidence type="ECO:0000256" key="4">
    <source>
        <dbReference type="ARBA" id="ARBA00023163"/>
    </source>
</evidence>
<evidence type="ECO:0000256" key="3">
    <source>
        <dbReference type="ARBA" id="ARBA00023159"/>
    </source>
</evidence>
<dbReference type="InterPro" id="IPR000595">
    <property type="entry name" value="cNMP-bd_dom"/>
</dbReference>
<dbReference type="PANTHER" id="PTHR24567">
    <property type="entry name" value="CRP FAMILY TRANSCRIPTIONAL REGULATORY PROTEIN"/>
    <property type="match status" value="1"/>
</dbReference>
<dbReference type="PANTHER" id="PTHR24567:SF74">
    <property type="entry name" value="HTH-TYPE TRANSCRIPTIONAL REGULATOR ARCR"/>
    <property type="match status" value="1"/>
</dbReference>
<dbReference type="InterPro" id="IPR014710">
    <property type="entry name" value="RmlC-like_jellyroll"/>
</dbReference>
<dbReference type="InterPro" id="IPR018335">
    <property type="entry name" value="Tscrpt_reg_HTH_Crp-type_CS"/>
</dbReference>
<dbReference type="InterPro" id="IPR018490">
    <property type="entry name" value="cNMP-bd_dom_sf"/>
</dbReference>
<organism evidence="7 8">
    <name type="scientific">Halobacillus andaensis</name>
    <dbReference type="NCBI Taxonomy" id="1176239"/>
    <lineage>
        <taxon>Bacteria</taxon>
        <taxon>Bacillati</taxon>
        <taxon>Bacillota</taxon>
        <taxon>Bacilli</taxon>
        <taxon>Bacillales</taxon>
        <taxon>Bacillaceae</taxon>
        <taxon>Halobacillus</taxon>
    </lineage>
</organism>
<dbReference type="Gene3D" id="1.10.10.10">
    <property type="entry name" value="Winged helix-like DNA-binding domain superfamily/Winged helix DNA-binding domain"/>
    <property type="match status" value="1"/>
</dbReference>
<dbReference type="PROSITE" id="PS51063">
    <property type="entry name" value="HTH_CRP_2"/>
    <property type="match status" value="1"/>
</dbReference>
<dbReference type="Gene3D" id="2.60.120.10">
    <property type="entry name" value="Jelly Rolls"/>
    <property type="match status" value="1"/>
</dbReference>
<keyword evidence="4" id="KW-0804">Transcription</keyword>
<keyword evidence="3" id="KW-0010">Activator</keyword>
<gene>
    <name evidence="7" type="primary">fnr</name>
    <name evidence="7" type="ORF">GCM10010954_26440</name>
</gene>
<dbReference type="EMBL" id="BMEL01000003">
    <property type="protein sequence ID" value="GGF26159.1"/>
    <property type="molecule type" value="Genomic_DNA"/>
</dbReference>
<dbReference type="Proteomes" id="UP000660110">
    <property type="component" value="Unassembled WGS sequence"/>
</dbReference>